<accession>A0AAP3BTM9</accession>
<organism evidence="2 3">
    <name type="scientific">Segatella copri</name>
    <dbReference type="NCBI Taxonomy" id="165179"/>
    <lineage>
        <taxon>Bacteria</taxon>
        <taxon>Pseudomonadati</taxon>
        <taxon>Bacteroidota</taxon>
        <taxon>Bacteroidia</taxon>
        <taxon>Bacteroidales</taxon>
        <taxon>Prevotellaceae</taxon>
        <taxon>Segatella</taxon>
    </lineage>
</organism>
<dbReference type="Proteomes" id="UP001209417">
    <property type="component" value="Unassembled WGS sequence"/>
</dbReference>
<dbReference type="EMBL" id="JAPDUS010000035">
    <property type="protein sequence ID" value="MCW4094639.1"/>
    <property type="molecule type" value="Genomic_DNA"/>
</dbReference>
<comment type="caution">
    <text evidence="2">The sequence shown here is derived from an EMBL/GenBank/DDBJ whole genome shotgun (WGS) entry which is preliminary data.</text>
</comment>
<sequence length="50" mass="5957">MARPIKETPILYGEDARVFEARMKNPPKESHEKIEEINRDYNYIMSLFAN</sequence>
<dbReference type="Proteomes" id="UP001209074">
    <property type="component" value="Unassembled WGS sequence"/>
</dbReference>
<gene>
    <name evidence="1" type="ORF">ONT05_13995</name>
    <name evidence="2" type="ORF">ONT19_03665</name>
</gene>
<evidence type="ECO:0000313" key="2">
    <source>
        <dbReference type="EMBL" id="MCW4130711.1"/>
    </source>
</evidence>
<protein>
    <submittedName>
        <fullName evidence="2">Uncharacterized protein</fullName>
    </submittedName>
</protein>
<evidence type="ECO:0000313" key="1">
    <source>
        <dbReference type="EMBL" id="MCW4094639.1"/>
    </source>
</evidence>
<evidence type="ECO:0000313" key="3">
    <source>
        <dbReference type="Proteomes" id="UP001209417"/>
    </source>
</evidence>
<dbReference type="AlphaFoldDB" id="A0AAP3BTM9"/>
<name>A0AAP3BTM9_9BACT</name>
<proteinExistence type="predicted"/>
<dbReference type="EMBL" id="JAPDVG010000001">
    <property type="protein sequence ID" value="MCW4130711.1"/>
    <property type="molecule type" value="Genomic_DNA"/>
</dbReference>
<reference evidence="2" key="1">
    <citation type="submission" date="2022-11" db="EMBL/GenBank/DDBJ databases">
        <title>Genomic repertoires linked with pathogenic potency of arthritogenic Prevotella copri isolated from the gut of rheumatoid arthritis patients.</title>
        <authorList>
            <person name="Nii T."/>
            <person name="Maeda Y."/>
            <person name="Motooka D."/>
            <person name="Naito M."/>
            <person name="Matsumoto Y."/>
            <person name="Ogawa T."/>
            <person name="Oguro-Igashira E."/>
            <person name="Kishikawa T."/>
            <person name="Yamashita M."/>
            <person name="Koizumi S."/>
            <person name="Kurakawa T."/>
            <person name="Okumura R."/>
            <person name="Kayama H."/>
            <person name="Murakami M."/>
            <person name="Sakaguchi T."/>
            <person name="Das B."/>
            <person name="Nakamura S."/>
            <person name="Okada Y."/>
            <person name="Kumanogoh A."/>
            <person name="Takeda K."/>
        </authorList>
    </citation>
    <scope>NUCLEOTIDE SEQUENCE</scope>
    <source>
        <strain evidence="2">H019-1</strain>
        <strain evidence="1">N016-13</strain>
    </source>
</reference>
<dbReference type="RefSeq" id="WP_181975234.1">
    <property type="nucleotide sequence ID" value="NZ_CATKVU010000006.1"/>
</dbReference>